<organism evidence="2 3">
    <name type="scientific">Terasakiispira papahanaumokuakeensis</name>
    <dbReference type="NCBI Taxonomy" id="197479"/>
    <lineage>
        <taxon>Bacteria</taxon>
        <taxon>Pseudomonadati</taxon>
        <taxon>Pseudomonadota</taxon>
        <taxon>Gammaproteobacteria</taxon>
        <taxon>Oceanospirillales</taxon>
        <taxon>Terasakiispira</taxon>
    </lineage>
</organism>
<gene>
    <name evidence="2" type="ORF">BFW38_02400</name>
</gene>
<evidence type="ECO:0000313" key="3">
    <source>
        <dbReference type="Proteomes" id="UP000094291"/>
    </source>
</evidence>
<dbReference type="RefSeq" id="WP_068996952.1">
    <property type="nucleotide sequence ID" value="NZ_MDTQ01000001.1"/>
</dbReference>
<reference evidence="2 3" key="1">
    <citation type="submission" date="2016-08" db="EMBL/GenBank/DDBJ databases">
        <authorList>
            <person name="Seilhamer J.J."/>
        </authorList>
    </citation>
    <scope>NUCLEOTIDE SEQUENCE [LARGE SCALE GENOMIC DNA]</scope>
    <source>
        <strain evidence="2 3">PH27A</strain>
    </source>
</reference>
<evidence type="ECO:0000313" key="2">
    <source>
        <dbReference type="EMBL" id="ODC02567.1"/>
    </source>
</evidence>
<dbReference type="EMBL" id="MDTQ01000001">
    <property type="protein sequence ID" value="ODC02567.1"/>
    <property type="molecule type" value="Genomic_DNA"/>
</dbReference>
<keyword evidence="3" id="KW-1185">Reference proteome</keyword>
<evidence type="ECO:0000259" key="1">
    <source>
        <dbReference type="Pfam" id="PF24705"/>
    </source>
</evidence>
<feature type="domain" description="DUF7668" evidence="1">
    <location>
        <begin position="15"/>
        <end position="112"/>
    </location>
</feature>
<dbReference type="OrthoDB" id="965084at2"/>
<protein>
    <recommendedName>
        <fullName evidence="1">DUF7668 domain-containing protein</fullName>
    </recommendedName>
</protein>
<comment type="caution">
    <text evidence="2">The sequence shown here is derived from an EMBL/GenBank/DDBJ whole genome shotgun (WGS) entry which is preliminary data.</text>
</comment>
<dbReference type="InterPro" id="IPR056085">
    <property type="entry name" value="DUF7668"/>
</dbReference>
<name>A0A1E2V6F8_9GAMM</name>
<dbReference type="Proteomes" id="UP000094291">
    <property type="component" value="Unassembled WGS sequence"/>
</dbReference>
<dbReference type="Pfam" id="PF24705">
    <property type="entry name" value="DUF7668"/>
    <property type="match status" value="1"/>
</dbReference>
<proteinExistence type="predicted"/>
<sequence length="112" mass="12743">MNSEIKLLLKNLVLLIVGSRYAEIVNRGENGRLSASEMEDAINDYPGVITIPPDTAYDTAYVYDIYDNNTEARKIEFDLWYDDEVSDLTLSVDVHKDEKGDFVITIDDIHVL</sequence>
<accession>A0A1E2V6F8</accession>
<dbReference type="STRING" id="197479.BFW38_02400"/>
<dbReference type="AlphaFoldDB" id="A0A1E2V6F8"/>